<feature type="transmembrane region" description="Helical" evidence="1">
    <location>
        <begin position="9"/>
        <end position="31"/>
    </location>
</feature>
<dbReference type="EMBL" id="MELK01000052">
    <property type="protein sequence ID" value="OFW55644.1"/>
    <property type="molecule type" value="Genomic_DNA"/>
</dbReference>
<evidence type="ECO:0000313" key="2">
    <source>
        <dbReference type="EMBL" id="OFW55644.1"/>
    </source>
</evidence>
<evidence type="ECO:0008006" key="4">
    <source>
        <dbReference type="Google" id="ProtNLM"/>
    </source>
</evidence>
<dbReference type="GO" id="GO:0043683">
    <property type="term" value="P:type IV pilus assembly"/>
    <property type="evidence" value="ECO:0007669"/>
    <property type="project" value="InterPro"/>
</dbReference>
<evidence type="ECO:0000313" key="3">
    <source>
        <dbReference type="Proteomes" id="UP000177876"/>
    </source>
</evidence>
<name>A0A1F2WFL8_9ACTN</name>
<dbReference type="PANTHER" id="PTHR39555">
    <property type="entry name" value="FIMBRIAL ASSEMBLY PROTEIN PILO-LIKE PROTEIN-RELATED"/>
    <property type="match status" value="1"/>
</dbReference>
<dbReference type="Pfam" id="PF04350">
    <property type="entry name" value="PilO"/>
    <property type="match status" value="1"/>
</dbReference>
<keyword evidence="1" id="KW-1133">Transmembrane helix</keyword>
<dbReference type="AlphaFoldDB" id="A0A1F2WFL8"/>
<sequence>MKIKVGPGIWLLIGALVCLVIFVLGLFVIVFPQKTKASDIDKQITETEQSIGLEGNRLSQLKQYEKDPDQFNRQIDALKEKIPETVELADIIQLLDHAAEESGLDFFSFKPSTPVSSSGIYVVTSEVSLQGRYFNLIEFLNQIERLPRTIKVVSLEIAPSDDSLPYLEIVLTLRAYFTTDLGIEKLAGSGS</sequence>
<dbReference type="InterPro" id="IPR014717">
    <property type="entry name" value="Transl_elong_EF1B/ribsomal_bS6"/>
</dbReference>
<dbReference type="PANTHER" id="PTHR39555:SF1">
    <property type="entry name" value="TYPE IV PILUS INNER MEMBRANE COMPONENT PILO"/>
    <property type="match status" value="1"/>
</dbReference>
<dbReference type="Proteomes" id="UP000177876">
    <property type="component" value="Unassembled WGS sequence"/>
</dbReference>
<reference evidence="2 3" key="1">
    <citation type="journal article" date="2016" name="Nat. Commun.">
        <title>Thousands of microbial genomes shed light on interconnected biogeochemical processes in an aquifer system.</title>
        <authorList>
            <person name="Anantharaman K."/>
            <person name="Brown C.T."/>
            <person name="Hug L.A."/>
            <person name="Sharon I."/>
            <person name="Castelle C.J."/>
            <person name="Probst A.J."/>
            <person name="Thomas B.C."/>
            <person name="Singh A."/>
            <person name="Wilkins M.J."/>
            <person name="Karaoz U."/>
            <person name="Brodie E.L."/>
            <person name="Williams K.H."/>
            <person name="Hubbard S.S."/>
            <person name="Banfield J.F."/>
        </authorList>
    </citation>
    <scope>NUCLEOTIDE SEQUENCE [LARGE SCALE GENOMIC DNA]</scope>
</reference>
<comment type="caution">
    <text evidence="2">The sequence shown here is derived from an EMBL/GenBank/DDBJ whole genome shotgun (WGS) entry which is preliminary data.</text>
</comment>
<dbReference type="InterPro" id="IPR007445">
    <property type="entry name" value="PilO"/>
</dbReference>
<keyword evidence="1" id="KW-0812">Transmembrane</keyword>
<dbReference type="Gene3D" id="3.30.70.60">
    <property type="match status" value="1"/>
</dbReference>
<accession>A0A1F2WFL8</accession>
<keyword evidence="1" id="KW-0472">Membrane</keyword>
<protein>
    <recommendedName>
        <fullName evidence="4">Pilus assembly protein PilO</fullName>
    </recommendedName>
</protein>
<proteinExistence type="predicted"/>
<dbReference type="STRING" id="1797197.A2Y75_05520"/>
<dbReference type="GO" id="GO:0043107">
    <property type="term" value="P:type IV pilus-dependent motility"/>
    <property type="evidence" value="ECO:0007669"/>
    <property type="project" value="InterPro"/>
</dbReference>
<organism evidence="2 3">
    <name type="scientific">Candidatus Solincola sediminis</name>
    <dbReference type="NCBI Taxonomy" id="1797199"/>
    <lineage>
        <taxon>Bacteria</taxon>
        <taxon>Bacillati</taxon>
        <taxon>Actinomycetota</taxon>
        <taxon>Candidatus Geothermincolia</taxon>
        <taxon>Candidatus Geothermincolales</taxon>
        <taxon>Candidatus Geothermincolaceae</taxon>
        <taxon>Candidatus Solincola</taxon>
    </lineage>
</organism>
<gene>
    <name evidence="2" type="ORF">A2Y75_05520</name>
</gene>
<evidence type="ECO:0000256" key="1">
    <source>
        <dbReference type="SAM" id="Phobius"/>
    </source>
</evidence>